<reference evidence="5" key="1">
    <citation type="submission" date="2023-03" db="EMBL/GenBank/DDBJ databases">
        <title>Massive genome expansion in bonnet fungi (Mycena s.s.) driven by repeated elements and novel gene families across ecological guilds.</title>
        <authorList>
            <consortium name="Lawrence Berkeley National Laboratory"/>
            <person name="Harder C.B."/>
            <person name="Miyauchi S."/>
            <person name="Viragh M."/>
            <person name="Kuo A."/>
            <person name="Thoen E."/>
            <person name="Andreopoulos B."/>
            <person name="Lu D."/>
            <person name="Skrede I."/>
            <person name="Drula E."/>
            <person name="Henrissat B."/>
            <person name="Morin E."/>
            <person name="Kohler A."/>
            <person name="Barry K."/>
            <person name="LaButti K."/>
            <person name="Morin E."/>
            <person name="Salamov A."/>
            <person name="Lipzen A."/>
            <person name="Mereny Z."/>
            <person name="Hegedus B."/>
            <person name="Baldrian P."/>
            <person name="Stursova M."/>
            <person name="Weitz H."/>
            <person name="Taylor A."/>
            <person name="Grigoriev I.V."/>
            <person name="Nagy L.G."/>
            <person name="Martin F."/>
            <person name="Kauserud H."/>
        </authorList>
    </citation>
    <scope>NUCLEOTIDE SEQUENCE</scope>
    <source>
        <strain evidence="5">CBHHK188m</strain>
    </source>
</reference>
<dbReference type="InterPro" id="IPR011935">
    <property type="entry name" value="CHP02231"/>
</dbReference>
<dbReference type="InterPro" id="IPR037291">
    <property type="entry name" value="DUF4139"/>
</dbReference>
<dbReference type="NCBIfam" id="TIGR02231">
    <property type="entry name" value="mucoidy inhibitor MuiA family protein"/>
    <property type="match status" value="1"/>
</dbReference>
<dbReference type="AlphaFoldDB" id="A0AAD7K283"/>
<evidence type="ECO:0000256" key="2">
    <source>
        <dbReference type="SAM" id="MobiDB-lite"/>
    </source>
</evidence>
<protein>
    <recommendedName>
        <fullName evidence="7">Mucoidy inhibitor A</fullName>
    </recommendedName>
</protein>
<evidence type="ECO:0000259" key="4">
    <source>
        <dbReference type="Pfam" id="PF13600"/>
    </source>
</evidence>
<dbReference type="Proteomes" id="UP001215280">
    <property type="component" value="Unassembled WGS sequence"/>
</dbReference>
<keyword evidence="6" id="KW-1185">Reference proteome</keyword>
<dbReference type="EMBL" id="JARJLG010000011">
    <property type="protein sequence ID" value="KAJ7776837.1"/>
    <property type="molecule type" value="Genomic_DNA"/>
</dbReference>
<organism evidence="5 6">
    <name type="scientific">Mycena maculata</name>
    <dbReference type="NCBI Taxonomy" id="230809"/>
    <lineage>
        <taxon>Eukaryota</taxon>
        <taxon>Fungi</taxon>
        <taxon>Dikarya</taxon>
        <taxon>Basidiomycota</taxon>
        <taxon>Agaricomycotina</taxon>
        <taxon>Agaricomycetes</taxon>
        <taxon>Agaricomycetidae</taxon>
        <taxon>Agaricales</taxon>
        <taxon>Marasmiineae</taxon>
        <taxon>Mycenaceae</taxon>
        <taxon>Mycena</taxon>
    </lineage>
</organism>
<evidence type="ECO:0000256" key="1">
    <source>
        <dbReference type="SAM" id="Coils"/>
    </source>
</evidence>
<accession>A0AAD7K283</accession>
<keyword evidence="1" id="KW-0175">Coiled coil</keyword>
<evidence type="ECO:0000313" key="5">
    <source>
        <dbReference type="EMBL" id="KAJ7776837.1"/>
    </source>
</evidence>
<proteinExistence type="predicted"/>
<dbReference type="PANTHER" id="PTHR31005">
    <property type="entry name" value="DUF4139 DOMAIN-CONTAINING PROTEIN"/>
    <property type="match status" value="1"/>
</dbReference>
<dbReference type="Pfam" id="PF13600">
    <property type="entry name" value="DUF4140"/>
    <property type="match status" value="1"/>
</dbReference>
<name>A0AAD7K283_9AGAR</name>
<feature type="coiled-coil region" evidence="1">
    <location>
        <begin position="114"/>
        <end position="148"/>
    </location>
</feature>
<evidence type="ECO:0000313" key="6">
    <source>
        <dbReference type="Proteomes" id="UP001215280"/>
    </source>
</evidence>
<dbReference type="Pfam" id="PF13598">
    <property type="entry name" value="DUF4139"/>
    <property type="match status" value="1"/>
</dbReference>
<evidence type="ECO:0000259" key="3">
    <source>
        <dbReference type="Pfam" id="PF13598"/>
    </source>
</evidence>
<comment type="caution">
    <text evidence="5">The sequence shown here is derived from an EMBL/GenBank/DDBJ whole genome shotgun (WGS) entry which is preliminary data.</text>
</comment>
<dbReference type="PANTHER" id="PTHR31005:SF8">
    <property type="entry name" value="DUF4139 DOMAIN-CONTAINING PROTEIN"/>
    <property type="match status" value="1"/>
</dbReference>
<evidence type="ECO:0008006" key="7">
    <source>
        <dbReference type="Google" id="ProtNLM"/>
    </source>
</evidence>
<feature type="domain" description="DUF4139" evidence="3">
    <location>
        <begin position="177"/>
        <end position="462"/>
    </location>
</feature>
<feature type="domain" description="DUF4140" evidence="4">
    <location>
        <begin position="28"/>
        <end position="138"/>
    </location>
</feature>
<feature type="compositionally biased region" description="Basic residues" evidence="2">
    <location>
        <begin position="253"/>
        <end position="266"/>
    </location>
</feature>
<gene>
    <name evidence="5" type="ORF">DFH07DRAFT_951451</name>
</gene>
<dbReference type="InterPro" id="IPR025554">
    <property type="entry name" value="DUF4140"/>
</dbReference>
<feature type="region of interest" description="Disordered" evidence="2">
    <location>
        <begin position="250"/>
        <end position="279"/>
    </location>
</feature>
<sequence>MTTDQPPAFEGISAIELQSAVDSKIIAVSLYSTRAEITRLYRFVVQTGLNQVSIEGLPSVLETESLRVEGRGAATIHDVTVSRDTTEGGDGECAGAVRHLDGVPAELPGLAHVLENTESIGARLDAKKAELTEELQFIDAEIAAERSSLQGPPQGTKLRSKAVIGVFAQAAGNVEIALIYGVYDASWRAFYDIRADMNAKENPVTLIYRADVTQNTGELETATPTSGMGFPKLSPWNLQIYRETYGRLESHSRGRGVPRSLRARPKISRESYDPEEEEEGLPMGFMPYGVASVTSKGYVNATFRVPGVVTIPCDGEAHKFTITELNPKAVMSWVAVPKLDAKTHLSARLTNASEYTLLEGSASVYVDGSFISRTSVPSVSPQESFNCSFGLDPSIRITYHPLSKKLSTSGVFSKSANYVFAQRITVHNTKGVGAQGVKIVDQIPASQDEKIEVRLVSPALRLPVDSGASANASSGKTAKEKEPQVLNVAKGVVAQWDGSDEPGCEVEALGQVNWICAVPAQGKVNLALEWEVTVSPPNAQVVGL</sequence>